<feature type="coiled-coil region" evidence="1">
    <location>
        <begin position="1"/>
        <end position="28"/>
    </location>
</feature>
<evidence type="ECO:0000256" key="1">
    <source>
        <dbReference type="SAM" id="Coils"/>
    </source>
</evidence>
<keyword evidence="1" id="KW-0175">Coiled coil</keyword>
<dbReference type="Proteomes" id="UP000494206">
    <property type="component" value="Unassembled WGS sequence"/>
</dbReference>
<evidence type="ECO:0000313" key="2">
    <source>
        <dbReference type="EMBL" id="CAB3404101.1"/>
    </source>
</evidence>
<dbReference type="OrthoDB" id="5865631at2759"/>
<evidence type="ECO:0000313" key="3">
    <source>
        <dbReference type="Proteomes" id="UP000494206"/>
    </source>
</evidence>
<dbReference type="EMBL" id="CADEPM010000004">
    <property type="protein sequence ID" value="CAB3404101.1"/>
    <property type="molecule type" value="Genomic_DNA"/>
</dbReference>
<reference evidence="2 3" key="1">
    <citation type="submission" date="2020-04" db="EMBL/GenBank/DDBJ databases">
        <authorList>
            <person name="Laetsch R D."/>
            <person name="Stevens L."/>
            <person name="Kumar S."/>
            <person name="Blaxter L. M."/>
        </authorList>
    </citation>
    <scope>NUCLEOTIDE SEQUENCE [LARGE SCALE GENOMIC DNA]</scope>
</reference>
<keyword evidence="3" id="KW-1185">Reference proteome</keyword>
<sequence>MKNSSNLHEAAEAIVERIETELRKYKKSQYLRFATIMDPRYKMTFLDQETKEEFIEYISLKYSTHNSLSDDCAILEKEQPPAKKQKSSFEAFIQVRMAL</sequence>
<proteinExistence type="predicted"/>
<dbReference type="AlphaFoldDB" id="A0A8S1ETQ9"/>
<accession>A0A8S1ETQ9</accession>
<comment type="caution">
    <text evidence="2">The sequence shown here is derived from an EMBL/GenBank/DDBJ whole genome shotgun (WGS) entry which is preliminary data.</text>
</comment>
<name>A0A8S1ETQ9_9PELO</name>
<gene>
    <name evidence="2" type="ORF">CBOVIS_LOCUS6488</name>
</gene>
<protein>
    <submittedName>
        <fullName evidence="2">Uncharacterized protein</fullName>
    </submittedName>
</protein>
<organism evidence="2 3">
    <name type="scientific">Caenorhabditis bovis</name>
    <dbReference type="NCBI Taxonomy" id="2654633"/>
    <lineage>
        <taxon>Eukaryota</taxon>
        <taxon>Metazoa</taxon>
        <taxon>Ecdysozoa</taxon>
        <taxon>Nematoda</taxon>
        <taxon>Chromadorea</taxon>
        <taxon>Rhabditida</taxon>
        <taxon>Rhabditina</taxon>
        <taxon>Rhabditomorpha</taxon>
        <taxon>Rhabditoidea</taxon>
        <taxon>Rhabditidae</taxon>
        <taxon>Peloderinae</taxon>
        <taxon>Caenorhabditis</taxon>
    </lineage>
</organism>